<dbReference type="PANTHER" id="PTHR18841:SF2">
    <property type="entry name" value="VITELLINE MEMBRANE OUTER LAYER PROTEIN 1 HOMOLOG"/>
    <property type="match status" value="1"/>
</dbReference>
<accession>A0A663M869</accession>
<dbReference type="GO" id="GO:0005615">
    <property type="term" value="C:extracellular space"/>
    <property type="evidence" value="ECO:0007669"/>
    <property type="project" value="TreeGrafter"/>
</dbReference>
<dbReference type="PANTHER" id="PTHR18841">
    <property type="entry name" value="VITELLINE MEMBRANE OUTER LAYER PROTEIN I-RELATED"/>
    <property type="match status" value="1"/>
</dbReference>
<dbReference type="Proteomes" id="UP000472269">
    <property type="component" value="Unplaced"/>
</dbReference>
<dbReference type="AlphaFoldDB" id="A0A663M869"/>
<dbReference type="Gene3D" id="2.100.10.20">
    <property type="entry name" value="Vitelline membrane outer layer protein I (VOMI)"/>
    <property type="match status" value="1"/>
</dbReference>
<feature type="compositionally biased region" description="Polar residues" evidence="1">
    <location>
        <begin position="42"/>
        <end position="68"/>
    </location>
</feature>
<dbReference type="InterPro" id="IPR036706">
    <property type="entry name" value="VOMI_sf"/>
</dbReference>
<dbReference type="InterPro" id="IPR005515">
    <property type="entry name" value="VOMI"/>
</dbReference>
<name>A0A663M869_ATHCN</name>
<proteinExistence type="predicted"/>
<evidence type="ECO:0000256" key="1">
    <source>
        <dbReference type="SAM" id="MobiDB-lite"/>
    </source>
</evidence>
<reference evidence="2" key="1">
    <citation type="submission" date="2025-08" db="UniProtKB">
        <authorList>
            <consortium name="Ensembl"/>
        </authorList>
    </citation>
    <scope>IDENTIFICATION</scope>
</reference>
<evidence type="ECO:0000313" key="3">
    <source>
        <dbReference type="Proteomes" id="UP000472269"/>
    </source>
</evidence>
<feature type="region of interest" description="Disordered" evidence="1">
    <location>
        <begin position="34"/>
        <end position="69"/>
    </location>
</feature>
<keyword evidence="3" id="KW-1185">Reference proteome</keyword>
<evidence type="ECO:0000313" key="2">
    <source>
        <dbReference type="Ensembl" id="ENSACUP00000008390.1"/>
    </source>
</evidence>
<reference evidence="2" key="2">
    <citation type="submission" date="2025-09" db="UniProtKB">
        <authorList>
            <consortium name="Ensembl"/>
        </authorList>
    </citation>
    <scope>IDENTIFICATION</scope>
</reference>
<dbReference type="SUPFAM" id="SSF51092">
    <property type="entry name" value="Vitelline membrane outer protein-I (VMO-I)"/>
    <property type="match status" value="1"/>
</dbReference>
<organism evidence="2 3">
    <name type="scientific">Athene cunicularia</name>
    <name type="common">Burrowing owl</name>
    <name type="synonym">Speotyto cunicularia</name>
    <dbReference type="NCBI Taxonomy" id="194338"/>
    <lineage>
        <taxon>Eukaryota</taxon>
        <taxon>Metazoa</taxon>
        <taxon>Chordata</taxon>
        <taxon>Craniata</taxon>
        <taxon>Vertebrata</taxon>
        <taxon>Euteleostomi</taxon>
        <taxon>Archelosauria</taxon>
        <taxon>Archosauria</taxon>
        <taxon>Dinosauria</taxon>
        <taxon>Saurischia</taxon>
        <taxon>Theropoda</taxon>
        <taxon>Coelurosauria</taxon>
        <taxon>Aves</taxon>
        <taxon>Neognathae</taxon>
        <taxon>Neoaves</taxon>
        <taxon>Telluraves</taxon>
        <taxon>Strigiformes</taxon>
        <taxon>Strigidae</taxon>
        <taxon>Athene</taxon>
    </lineage>
</organism>
<dbReference type="Pfam" id="PF03762">
    <property type="entry name" value="VOMI"/>
    <property type="match status" value="1"/>
</dbReference>
<protein>
    <submittedName>
        <fullName evidence="2">Uncharacterized protein</fullName>
    </submittedName>
</protein>
<sequence length="106" mass="11407">MALNRIQLHCSHGRDPGVGFTAEPQSEPPLWLPPPPAPPGLCTNSVSPPSSWGHQSEGPGSTWSQWGSWSPHCPRAVCGIQMQQDPAQGLKRDNMALNDLCLLCCP</sequence>
<dbReference type="Ensembl" id="ENSACUT00000008957.1">
    <property type="protein sequence ID" value="ENSACUP00000008390.1"/>
    <property type="gene ID" value="ENSACUG00000005706.1"/>
</dbReference>